<dbReference type="EMBL" id="JAHLFV010000085">
    <property type="protein sequence ID" value="MBU3849680.1"/>
    <property type="molecule type" value="Genomic_DNA"/>
</dbReference>
<dbReference type="CDD" id="cd07043">
    <property type="entry name" value="STAS_anti-anti-sigma_factors"/>
    <property type="match status" value="1"/>
</dbReference>
<dbReference type="InterPro" id="IPR003658">
    <property type="entry name" value="Anti-sigma_ant"/>
</dbReference>
<dbReference type="NCBIfam" id="TIGR00377">
    <property type="entry name" value="ant_ant_sig"/>
    <property type="match status" value="1"/>
</dbReference>
<dbReference type="GO" id="GO:0043856">
    <property type="term" value="F:anti-sigma factor antagonist activity"/>
    <property type="evidence" value="ECO:0007669"/>
    <property type="project" value="InterPro"/>
</dbReference>
<accession>A0A9E2NYW7</accession>
<dbReference type="Proteomes" id="UP000823914">
    <property type="component" value="Unassembled WGS sequence"/>
</dbReference>
<comment type="caution">
    <text evidence="4">The sequence shown here is derived from an EMBL/GenBank/DDBJ whole genome shotgun (WGS) entry which is preliminary data.</text>
</comment>
<proteinExistence type="inferred from homology"/>
<dbReference type="InterPro" id="IPR002645">
    <property type="entry name" value="STAS_dom"/>
</dbReference>
<dbReference type="SUPFAM" id="SSF52091">
    <property type="entry name" value="SpoIIaa-like"/>
    <property type="match status" value="1"/>
</dbReference>
<dbReference type="Pfam" id="PF01740">
    <property type="entry name" value="STAS"/>
    <property type="match status" value="1"/>
</dbReference>
<evidence type="ECO:0000313" key="5">
    <source>
        <dbReference type="Proteomes" id="UP000823914"/>
    </source>
</evidence>
<dbReference type="PROSITE" id="PS50801">
    <property type="entry name" value="STAS"/>
    <property type="match status" value="1"/>
</dbReference>
<evidence type="ECO:0000256" key="1">
    <source>
        <dbReference type="ARBA" id="ARBA00009013"/>
    </source>
</evidence>
<dbReference type="AlphaFoldDB" id="A0A9E2NYW7"/>
<name>A0A9E2NYW7_9SPIR</name>
<evidence type="ECO:0000256" key="2">
    <source>
        <dbReference type="RuleBase" id="RU003749"/>
    </source>
</evidence>
<evidence type="ECO:0000313" key="4">
    <source>
        <dbReference type="EMBL" id="MBU3849680.1"/>
    </source>
</evidence>
<sequence length="182" mass="20225">MEKESVIFDFKEVADDNLRIAFQECEGIGHAIIVSLNGYIDTYTSLFFRSQIEKVLNAGYINLIFDCSHLSYVSSAGIGVFSAMLKQIKLRNGDIVLVQIPSKVMEVFNLLGFSQLFNFKDSLGAAESFFKQEDSRDSSVFPKVFSCPVCSKRLKTSGLGRFRCSECKSILAVDEKGQVTVG</sequence>
<dbReference type="InterPro" id="IPR036513">
    <property type="entry name" value="STAS_dom_sf"/>
</dbReference>
<gene>
    <name evidence="4" type="ORF">IAA16_03855</name>
</gene>
<protein>
    <recommendedName>
        <fullName evidence="2">Anti-sigma factor antagonist</fullName>
    </recommendedName>
</protein>
<evidence type="ECO:0000259" key="3">
    <source>
        <dbReference type="PROSITE" id="PS50801"/>
    </source>
</evidence>
<feature type="domain" description="STAS" evidence="3">
    <location>
        <begin position="32"/>
        <end position="130"/>
    </location>
</feature>
<dbReference type="PANTHER" id="PTHR33495">
    <property type="entry name" value="ANTI-SIGMA FACTOR ANTAGONIST TM_1081-RELATED-RELATED"/>
    <property type="match status" value="1"/>
</dbReference>
<organism evidence="4 5">
    <name type="scientific">Candidatus Treponema excrementipullorum</name>
    <dbReference type="NCBI Taxonomy" id="2838768"/>
    <lineage>
        <taxon>Bacteria</taxon>
        <taxon>Pseudomonadati</taxon>
        <taxon>Spirochaetota</taxon>
        <taxon>Spirochaetia</taxon>
        <taxon>Spirochaetales</taxon>
        <taxon>Treponemataceae</taxon>
        <taxon>Treponema</taxon>
    </lineage>
</organism>
<reference evidence="4" key="2">
    <citation type="submission" date="2021-04" db="EMBL/GenBank/DDBJ databases">
        <authorList>
            <person name="Gilroy R."/>
        </authorList>
    </citation>
    <scope>NUCLEOTIDE SEQUENCE</scope>
    <source>
        <strain evidence="4">Gambia15-2214</strain>
    </source>
</reference>
<reference evidence="4" key="1">
    <citation type="journal article" date="2021" name="PeerJ">
        <title>Extensive microbial diversity within the chicken gut microbiome revealed by metagenomics and culture.</title>
        <authorList>
            <person name="Gilroy R."/>
            <person name="Ravi A."/>
            <person name="Getino M."/>
            <person name="Pursley I."/>
            <person name="Horton D.L."/>
            <person name="Alikhan N.F."/>
            <person name="Baker D."/>
            <person name="Gharbi K."/>
            <person name="Hall N."/>
            <person name="Watson M."/>
            <person name="Adriaenssens E.M."/>
            <person name="Foster-Nyarko E."/>
            <person name="Jarju S."/>
            <person name="Secka A."/>
            <person name="Antonio M."/>
            <person name="Oren A."/>
            <person name="Chaudhuri R.R."/>
            <person name="La Ragione R."/>
            <person name="Hildebrand F."/>
            <person name="Pallen M.J."/>
        </authorList>
    </citation>
    <scope>NUCLEOTIDE SEQUENCE</scope>
    <source>
        <strain evidence="4">Gambia15-2214</strain>
    </source>
</reference>
<dbReference type="Gene3D" id="3.30.750.24">
    <property type="entry name" value="STAS domain"/>
    <property type="match status" value="1"/>
</dbReference>
<comment type="similarity">
    <text evidence="1 2">Belongs to the anti-sigma-factor antagonist family.</text>
</comment>